<keyword evidence="2" id="KW-0812">Transmembrane</keyword>
<dbReference type="AlphaFoldDB" id="A0A1A0HK48"/>
<feature type="transmembrane region" description="Helical" evidence="2">
    <location>
        <begin position="816"/>
        <end position="833"/>
    </location>
</feature>
<evidence type="ECO:0000259" key="3">
    <source>
        <dbReference type="PROSITE" id="PS50048"/>
    </source>
</evidence>
<dbReference type="Proteomes" id="UP000092555">
    <property type="component" value="Unassembled WGS sequence"/>
</dbReference>
<dbReference type="GO" id="GO:0008270">
    <property type="term" value="F:zinc ion binding"/>
    <property type="evidence" value="ECO:0007669"/>
    <property type="project" value="InterPro"/>
</dbReference>
<sequence>MAPSPAAHKAYHDLHSSAAPAVFSDTLLASLVSQHSADLSGGEPVRPAPTNGGADPRVRPEPAPLAPAGPKHASGRKRSSTACDKCRQKKIKCDNVKPRCGSCARNGIRDCCYSSETTGPDFWLLEMAYNGLASKLDGIMEELRGRGARAAPPKKRRTHASPGPGIPLWDASLTSLFAWPYLQEQLGWDPRHAARHVGRVVSACEEPSACWPAPGSVEEQLATAAAVEADFQQHFGSHLNAFLINSHTKVPFLDIAELVELLEVFTLIRNADPRVTVLRLLAEFHALRSTERVGACYSRALVAAGREDSRGLQKAYRNLCETMPMLLMVCAIGVISVPVSLDNIGTYENSLEERASMGAHKTPKAAAGPAAGQNRFALSQMYIAHAAYVTAVFPKSLRPSTIPSVKYHVLLSQYHHDTLNPSLAHEEIIIASTGLVLFIEKTRMRAGLAAGLADVPRDDALVNRLFWTCLKLECELRVEMCPHVPLSAITQITPPSSFFKIPDPFQEGDHTSESIRIANKYDDQNTWYYFLTEIALRKVENNMLDEVYRARLDRFLWDCPRFAKYHVWKLTIKYLNHLNSIVASLTPAIRKFVLMETDPAQIYASIKRKASRRKKAVCEEDQIPQILDDFLVDEDLLHHAQSEAVMFIKTRILSSKMILMRPLVYMCLHGQILFEEITEAAAEVLAQAQVSQPDLSFNEFPDEMSHSSSTTCTGLASERSIYLLAAMLNFLDNDDEDLEEGEVQQSYLENLSKTSGLEDFSDLVELAESNDGLEESYQTDYDMARKRVLKWFVAGLITIPKLTIPKLSLYRHPGSWYYIRNLVLGVILLFLMYRRTRDYVVNLMKESKAYDQTTNNTQSVEVLSLIFKKEDVQTLLEHALLVLDYWKEERKDCAVYGEYLRQCLSCL</sequence>
<dbReference type="PROSITE" id="PS50048">
    <property type="entry name" value="ZN2_CY6_FUNGAL_2"/>
    <property type="match status" value="1"/>
</dbReference>
<keyword evidence="5" id="KW-1185">Reference proteome</keyword>
<dbReference type="InterPro" id="IPR036864">
    <property type="entry name" value="Zn2-C6_fun-type_DNA-bd_sf"/>
</dbReference>
<dbReference type="InterPro" id="IPR001138">
    <property type="entry name" value="Zn2Cys6_DnaBD"/>
</dbReference>
<dbReference type="RefSeq" id="XP_018714743.1">
    <property type="nucleotide sequence ID" value="XM_018857007.1"/>
</dbReference>
<dbReference type="EMBL" id="LXTC01000001">
    <property type="protein sequence ID" value="OBA24262.1"/>
    <property type="molecule type" value="Genomic_DNA"/>
</dbReference>
<dbReference type="STRING" id="869754.A0A1A0HK48"/>
<proteinExistence type="predicted"/>
<evidence type="ECO:0000313" key="5">
    <source>
        <dbReference type="Proteomes" id="UP000092555"/>
    </source>
</evidence>
<gene>
    <name evidence="4" type="ORF">METBIDRAFT_38474</name>
</gene>
<organism evidence="4 5">
    <name type="scientific">Metschnikowia bicuspidata var. bicuspidata NRRL YB-4993</name>
    <dbReference type="NCBI Taxonomy" id="869754"/>
    <lineage>
        <taxon>Eukaryota</taxon>
        <taxon>Fungi</taxon>
        <taxon>Dikarya</taxon>
        <taxon>Ascomycota</taxon>
        <taxon>Saccharomycotina</taxon>
        <taxon>Pichiomycetes</taxon>
        <taxon>Metschnikowiaceae</taxon>
        <taxon>Metschnikowia</taxon>
    </lineage>
</organism>
<protein>
    <recommendedName>
        <fullName evidence="3">Zn(2)-C6 fungal-type domain-containing protein</fullName>
    </recommendedName>
</protein>
<dbReference type="GO" id="GO:0000981">
    <property type="term" value="F:DNA-binding transcription factor activity, RNA polymerase II-specific"/>
    <property type="evidence" value="ECO:0007669"/>
    <property type="project" value="InterPro"/>
</dbReference>
<dbReference type="OrthoDB" id="4356994at2759"/>
<dbReference type="SUPFAM" id="SSF57701">
    <property type="entry name" value="Zn2/Cys6 DNA-binding domain"/>
    <property type="match status" value="1"/>
</dbReference>
<feature type="region of interest" description="Disordered" evidence="1">
    <location>
        <begin position="35"/>
        <end position="81"/>
    </location>
</feature>
<dbReference type="PANTHER" id="PTHR47785:SF5">
    <property type="entry name" value="ZN(II)2CYS6 TRANSCRIPTION FACTOR (EUROFUNG)"/>
    <property type="match status" value="1"/>
</dbReference>
<dbReference type="CDD" id="cd00067">
    <property type="entry name" value="GAL4"/>
    <property type="match status" value="1"/>
</dbReference>
<evidence type="ECO:0000256" key="1">
    <source>
        <dbReference type="SAM" id="MobiDB-lite"/>
    </source>
</evidence>
<comment type="caution">
    <text evidence="4">The sequence shown here is derived from an EMBL/GenBank/DDBJ whole genome shotgun (WGS) entry which is preliminary data.</text>
</comment>
<name>A0A1A0HK48_9ASCO</name>
<evidence type="ECO:0000313" key="4">
    <source>
        <dbReference type="EMBL" id="OBA24262.1"/>
    </source>
</evidence>
<keyword evidence="2" id="KW-0472">Membrane</keyword>
<dbReference type="Gene3D" id="4.10.240.10">
    <property type="entry name" value="Zn(2)-C6 fungal-type DNA-binding domain"/>
    <property type="match status" value="1"/>
</dbReference>
<dbReference type="InterPro" id="IPR053181">
    <property type="entry name" value="EcdB-like_regulator"/>
</dbReference>
<feature type="domain" description="Zn(2)-C6 fungal-type" evidence="3">
    <location>
        <begin position="82"/>
        <end position="113"/>
    </location>
</feature>
<dbReference type="SMART" id="SM00066">
    <property type="entry name" value="GAL4"/>
    <property type="match status" value="1"/>
</dbReference>
<keyword evidence="2" id="KW-1133">Transmembrane helix</keyword>
<evidence type="ECO:0000256" key="2">
    <source>
        <dbReference type="SAM" id="Phobius"/>
    </source>
</evidence>
<dbReference type="Pfam" id="PF00172">
    <property type="entry name" value="Zn_clus"/>
    <property type="match status" value="1"/>
</dbReference>
<reference evidence="4 5" key="1">
    <citation type="submission" date="2016-05" db="EMBL/GenBank/DDBJ databases">
        <title>Comparative genomics of biotechnologically important yeasts.</title>
        <authorList>
            <consortium name="DOE Joint Genome Institute"/>
            <person name="Riley R."/>
            <person name="Haridas S."/>
            <person name="Wolfe K.H."/>
            <person name="Lopes M.R."/>
            <person name="Hittinger C.T."/>
            <person name="Goker M."/>
            <person name="Salamov A."/>
            <person name="Wisecaver J."/>
            <person name="Long T.M."/>
            <person name="Aerts A.L."/>
            <person name="Barry K."/>
            <person name="Choi C."/>
            <person name="Clum A."/>
            <person name="Coughlan A.Y."/>
            <person name="Deshpande S."/>
            <person name="Douglass A.P."/>
            <person name="Hanson S.J."/>
            <person name="Klenk H.-P."/>
            <person name="LaButti K."/>
            <person name="Lapidus A."/>
            <person name="Lindquist E."/>
            <person name="Lipzen A."/>
            <person name="Meier-kolthoff J.P."/>
            <person name="Ohm R.A."/>
            <person name="Otillar R.P."/>
            <person name="Pangilinan J."/>
            <person name="Peng Y."/>
            <person name="Rokas A."/>
            <person name="Rosa C.A."/>
            <person name="Scheuner C."/>
            <person name="Sibirny A.A."/>
            <person name="Slot J.C."/>
            <person name="Stielow J.B."/>
            <person name="Sun H."/>
            <person name="Kurtzman C.P."/>
            <person name="Blackwell M."/>
            <person name="Grigoriev I.V."/>
            <person name="Jeffries T.W."/>
        </authorList>
    </citation>
    <scope>NUCLEOTIDE SEQUENCE [LARGE SCALE GENOMIC DNA]</scope>
    <source>
        <strain evidence="4 5">NRRL YB-4993</strain>
    </source>
</reference>
<dbReference type="GeneID" id="30029983"/>
<accession>A0A1A0HK48</accession>
<dbReference type="PROSITE" id="PS00463">
    <property type="entry name" value="ZN2_CY6_FUNGAL_1"/>
    <property type="match status" value="1"/>
</dbReference>
<dbReference type="PANTHER" id="PTHR47785">
    <property type="entry name" value="ZN(II)2CYS6 TRANSCRIPTION FACTOR (EUROFUNG)-RELATED-RELATED"/>
    <property type="match status" value="1"/>
</dbReference>